<feature type="compositionally biased region" description="Polar residues" evidence="1">
    <location>
        <begin position="605"/>
        <end position="615"/>
    </location>
</feature>
<accession>A0A5S5CUE7</accession>
<evidence type="ECO:0000259" key="2">
    <source>
        <dbReference type="Pfam" id="PF13910"/>
    </source>
</evidence>
<dbReference type="EMBL" id="VNHW01000006">
    <property type="protein sequence ID" value="TYP87431.1"/>
    <property type="molecule type" value="Genomic_DNA"/>
</dbReference>
<keyword evidence="5" id="KW-1185">Reference proteome</keyword>
<dbReference type="InterPro" id="IPR055804">
    <property type="entry name" value="DUF7380"/>
</dbReference>
<name>A0A5S5CUE7_9ACTN</name>
<evidence type="ECO:0000313" key="5">
    <source>
        <dbReference type="Proteomes" id="UP000322499"/>
    </source>
</evidence>
<dbReference type="InterPro" id="IPR025209">
    <property type="entry name" value="DUF4209"/>
</dbReference>
<organism evidence="4 5">
    <name type="scientific">Blastococcus xanthinilyticus</name>
    <dbReference type="NCBI Taxonomy" id="1564164"/>
    <lineage>
        <taxon>Bacteria</taxon>
        <taxon>Bacillati</taxon>
        <taxon>Actinomycetota</taxon>
        <taxon>Actinomycetes</taxon>
        <taxon>Geodermatophilales</taxon>
        <taxon>Geodermatophilaceae</taxon>
        <taxon>Blastococcus</taxon>
    </lineage>
</organism>
<dbReference type="Pfam" id="PF24098">
    <property type="entry name" value="DUF7380"/>
    <property type="match status" value="1"/>
</dbReference>
<proteinExistence type="predicted"/>
<dbReference type="Pfam" id="PF13910">
    <property type="entry name" value="DUF4209"/>
    <property type="match status" value="1"/>
</dbReference>
<evidence type="ECO:0000313" key="4">
    <source>
        <dbReference type="EMBL" id="TYP87431.1"/>
    </source>
</evidence>
<feature type="domain" description="DUF7380" evidence="3">
    <location>
        <begin position="13"/>
        <end position="173"/>
    </location>
</feature>
<comment type="caution">
    <text evidence="4">The sequence shown here is derived from an EMBL/GenBank/DDBJ whole genome shotgun (WGS) entry which is preliminary data.</text>
</comment>
<reference evidence="4 5" key="1">
    <citation type="submission" date="2019-07" db="EMBL/GenBank/DDBJ databases">
        <title>Genomic Encyclopedia of Archaeal and Bacterial Type Strains, Phase II (KMG-II): from individual species to whole genera.</title>
        <authorList>
            <person name="Goeker M."/>
        </authorList>
    </citation>
    <scope>NUCLEOTIDE SEQUENCE [LARGE SCALE GENOMIC DNA]</scope>
    <source>
        <strain evidence="4 5">DSM 46842</strain>
    </source>
</reference>
<dbReference type="RefSeq" id="WP_166533111.1">
    <property type="nucleotide sequence ID" value="NZ_VNHW01000006.1"/>
</dbReference>
<dbReference type="Proteomes" id="UP000322499">
    <property type="component" value="Unassembled WGS sequence"/>
</dbReference>
<sequence length="668" mass="72352">MVDQAGVPDAPEEIDASWWSDAATAMGDTADLEQPELWFSELAAAARQAPEGSLQQQVLQALATSASAMLAADNWSDPFEPAMRWEGRRSLVPADLTVDQLELLTRVAPLIEHTTLRARVADVCWTYGERSRVDLLHLAVDAYRAVPLDSHTWFSVGEESWIRALELILRRGTAERDRAREMTEKLADRLLATTTADAFMTVKLSELLRSLRSRLRPDPLEVSTHLSALAAEVTQRNRRLARHLDDEASAWCVLAGDQDAAWTAQARIAESYVAEATDRMSGDDSGAFVAGTLYEQAIARLMQIPRARRASGGLDDRVDELRRELAATRRLSLELMTAVDSDPVDLTTSAQQARRQVSGHERFEALARFCTLLPLTDVPTASAAVRDQLAESLSRLFSRMTLAGDGRKVAVGGGIGDVEDDLDAALVRDFGIRVEMSAVGVLMPALGVLQAEHRFALDTLQRLCLDSPTVPAGHVDLWARGLHHGLNGDFPSAIALLVPQLEQVVRLQLRAAGAYTLVVDPDNGVESEKGLGALLGMPEATAVLGESLAFELRALLVEQQGANLRNHVAHGLLTDGQAWSAYALYAWWLALRLAVVPVWLSRIPQTDPSTGSQPVDSAEGAEQEDPAQPERPETLAEAEPPTGLGSPATSADSSVHGPPPAGAARERQ</sequence>
<evidence type="ECO:0000259" key="3">
    <source>
        <dbReference type="Pfam" id="PF24098"/>
    </source>
</evidence>
<feature type="domain" description="DUF4209" evidence="2">
    <location>
        <begin position="501"/>
        <end position="592"/>
    </location>
</feature>
<evidence type="ECO:0000256" key="1">
    <source>
        <dbReference type="SAM" id="MobiDB-lite"/>
    </source>
</evidence>
<feature type="region of interest" description="Disordered" evidence="1">
    <location>
        <begin position="605"/>
        <end position="668"/>
    </location>
</feature>
<protein>
    <submittedName>
        <fullName evidence="4">Uncharacterized protein DUF4209</fullName>
    </submittedName>
</protein>
<dbReference type="AlphaFoldDB" id="A0A5S5CUE7"/>
<gene>
    <name evidence="4" type="ORF">BD833_10618</name>
</gene>